<sequence length="142" mass="15858">MKRSRFSEEQIAYALRLAESGTPVVDVCRQIGVSEATYYTWKKKFGDLGVPQHRSTQARRRHLVLSGRVVHRVATPRPARRSAAGTFERPVECAHAQGGAPGHRAVHVQGARARRQRPENHPSDVAFCAEVRCRGMGTHRNP</sequence>
<proteinExistence type="predicted"/>
<reference evidence="1 2" key="1">
    <citation type="submission" date="2024-03" db="EMBL/GenBank/DDBJ databases">
        <title>Novel species of the genus Variovorax.</title>
        <authorList>
            <person name="Liu Q."/>
            <person name="Xin Y.-H."/>
        </authorList>
    </citation>
    <scope>NUCLEOTIDE SEQUENCE [LARGE SCALE GENOMIC DNA]</scope>
    <source>
        <strain evidence="1 2">KACC 18899</strain>
    </source>
</reference>
<keyword evidence="2" id="KW-1185">Reference proteome</keyword>
<name>A0ABU8VL15_9BURK</name>
<dbReference type="InterPro" id="IPR002514">
    <property type="entry name" value="Transposase_8"/>
</dbReference>
<dbReference type="EMBL" id="JBBKZU010000012">
    <property type="protein sequence ID" value="MEJ8814342.1"/>
    <property type="molecule type" value="Genomic_DNA"/>
</dbReference>
<dbReference type="PANTHER" id="PTHR33609:SF1">
    <property type="entry name" value="TRANSPOSASE"/>
    <property type="match status" value="1"/>
</dbReference>
<dbReference type="Pfam" id="PF01527">
    <property type="entry name" value="HTH_Tnp_1"/>
    <property type="match status" value="1"/>
</dbReference>
<accession>A0ABU8VL15</accession>
<gene>
    <name evidence="1" type="ORF">WKW77_24885</name>
</gene>
<comment type="caution">
    <text evidence="1">The sequence shown here is derived from an EMBL/GenBank/DDBJ whole genome shotgun (WGS) entry which is preliminary data.</text>
</comment>
<organism evidence="1 2">
    <name type="scientific">Variovorax ureilyticus</name>
    <dbReference type="NCBI Taxonomy" id="1836198"/>
    <lineage>
        <taxon>Bacteria</taxon>
        <taxon>Pseudomonadati</taxon>
        <taxon>Pseudomonadota</taxon>
        <taxon>Betaproteobacteria</taxon>
        <taxon>Burkholderiales</taxon>
        <taxon>Comamonadaceae</taxon>
        <taxon>Variovorax</taxon>
    </lineage>
</organism>
<dbReference type="PANTHER" id="PTHR33609">
    <property type="entry name" value="LOW CALCIUM RESPONSE LOCUS PROTEIN S"/>
    <property type="match status" value="1"/>
</dbReference>
<dbReference type="InterPro" id="IPR009057">
    <property type="entry name" value="Homeodomain-like_sf"/>
</dbReference>
<dbReference type="SUPFAM" id="SSF46689">
    <property type="entry name" value="Homeodomain-like"/>
    <property type="match status" value="1"/>
</dbReference>
<protein>
    <submittedName>
        <fullName evidence="1">Transposase</fullName>
    </submittedName>
</protein>
<evidence type="ECO:0000313" key="1">
    <source>
        <dbReference type="EMBL" id="MEJ8814342.1"/>
    </source>
</evidence>
<evidence type="ECO:0000313" key="2">
    <source>
        <dbReference type="Proteomes" id="UP001365846"/>
    </source>
</evidence>
<dbReference type="Proteomes" id="UP001365846">
    <property type="component" value="Unassembled WGS sequence"/>
</dbReference>
<dbReference type="InterPro" id="IPR052546">
    <property type="entry name" value="Transposase_8_domain"/>
</dbReference>